<evidence type="ECO:0000313" key="2">
    <source>
        <dbReference type="Proteomes" id="UP000655420"/>
    </source>
</evidence>
<protein>
    <submittedName>
        <fullName evidence="1">Uncharacterized protein</fullName>
    </submittedName>
</protein>
<sequence>MPESVGDAAVVLEAGHSHLYPGAKLGGAAPPATETDCLVLFADGAQAGGRVAPADGGWRLAIGAYRTARGTAIAAKGWLIATTPEGRLRVAGRISPWQAEAGPPRQS</sequence>
<reference evidence="1" key="1">
    <citation type="submission" date="2020-12" db="EMBL/GenBank/DDBJ databases">
        <title>Bacterial taxonomy.</title>
        <authorList>
            <person name="Pan X."/>
        </authorList>
    </citation>
    <scope>NUCLEOTIDE SEQUENCE</scope>
    <source>
        <strain evidence="1">M0105</strain>
    </source>
</reference>
<dbReference type="EMBL" id="JAEHHL010000001">
    <property type="protein sequence ID" value="MBK0397622.1"/>
    <property type="molecule type" value="Genomic_DNA"/>
</dbReference>
<organism evidence="1 2">
    <name type="scientific">Thermohalobaculum xanthum</name>
    <dbReference type="NCBI Taxonomy" id="2753746"/>
    <lineage>
        <taxon>Bacteria</taxon>
        <taxon>Pseudomonadati</taxon>
        <taxon>Pseudomonadota</taxon>
        <taxon>Alphaproteobacteria</taxon>
        <taxon>Rhodobacterales</taxon>
        <taxon>Paracoccaceae</taxon>
        <taxon>Thermohalobaculum</taxon>
    </lineage>
</organism>
<comment type="caution">
    <text evidence="1">The sequence shown here is derived from an EMBL/GenBank/DDBJ whole genome shotgun (WGS) entry which is preliminary data.</text>
</comment>
<name>A0A8J7S993_9RHOB</name>
<keyword evidence="2" id="KW-1185">Reference proteome</keyword>
<proteinExistence type="predicted"/>
<evidence type="ECO:0000313" key="1">
    <source>
        <dbReference type="EMBL" id="MBK0397622.1"/>
    </source>
</evidence>
<dbReference type="AlphaFoldDB" id="A0A8J7S993"/>
<accession>A0A8J7S993</accession>
<dbReference type="RefSeq" id="WP_200605575.1">
    <property type="nucleotide sequence ID" value="NZ_JAEHHL010000001.1"/>
</dbReference>
<gene>
    <name evidence="1" type="ORF">H0I76_00330</name>
</gene>
<dbReference type="Proteomes" id="UP000655420">
    <property type="component" value="Unassembled WGS sequence"/>
</dbReference>